<evidence type="ECO:0000313" key="2">
    <source>
        <dbReference type="EMBL" id="AEI44151.1"/>
    </source>
</evidence>
<name>F8FLM4_PAEMK</name>
<evidence type="ECO:0000256" key="1">
    <source>
        <dbReference type="SAM" id="MobiDB-lite"/>
    </source>
</evidence>
<accession>F8FLM4</accession>
<feature type="compositionally biased region" description="Basic and acidic residues" evidence="1">
    <location>
        <begin position="10"/>
        <end position="29"/>
    </location>
</feature>
<dbReference type="KEGG" id="pms:KNP414_05627"/>
<proteinExistence type="predicted"/>
<evidence type="ECO:0000313" key="3">
    <source>
        <dbReference type="Proteomes" id="UP000006620"/>
    </source>
</evidence>
<dbReference type="EMBL" id="CP002869">
    <property type="protein sequence ID" value="AEI44151.1"/>
    <property type="molecule type" value="Genomic_DNA"/>
</dbReference>
<organism evidence="2 3">
    <name type="scientific">Paenibacillus mucilaginosus (strain KNP414)</name>
    <dbReference type="NCBI Taxonomy" id="1036673"/>
    <lineage>
        <taxon>Bacteria</taxon>
        <taxon>Bacillati</taxon>
        <taxon>Bacillota</taxon>
        <taxon>Bacilli</taxon>
        <taxon>Bacillales</taxon>
        <taxon>Paenibacillaceae</taxon>
        <taxon>Paenibacillus</taxon>
    </lineage>
</organism>
<reference evidence="2 3" key="2">
    <citation type="journal article" date="2013" name="Genome Announc.">
        <title>Genome Sequence of Growth-Improving Paenibacillus mucilaginosus Strain KNP414.</title>
        <authorList>
            <person name="Lu J.J."/>
            <person name="Wang J.F."/>
            <person name="Hu X.F."/>
        </authorList>
    </citation>
    <scope>NUCLEOTIDE SEQUENCE [LARGE SCALE GENOMIC DNA]</scope>
    <source>
        <strain evidence="2 3">KNP414</strain>
    </source>
</reference>
<protein>
    <submittedName>
        <fullName evidence="2">Uncharacterized protein</fullName>
    </submittedName>
</protein>
<reference evidence="3" key="1">
    <citation type="submission" date="2011-06" db="EMBL/GenBank/DDBJ databases">
        <title>Complete genome sequence of Paenibacillus mucilaginosus KNP414.</title>
        <authorList>
            <person name="Wang J."/>
            <person name="Hu S."/>
            <person name="Hu X."/>
            <person name="Zhang B."/>
            <person name="Dong D."/>
            <person name="Zhang S."/>
            <person name="Zhao K."/>
            <person name="Wu D."/>
        </authorList>
    </citation>
    <scope>NUCLEOTIDE SEQUENCE [LARGE SCALE GENOMIC DNA]</scope>
    <source>
        <strain evidence="3">KNP414</strain>
    </source>
</reference>
<dbReference type="AlphaFoldDB" id="F8FLM4"/>
<gene>
    <name evidence="2" type="ordered locus">KNP414_05627</name>
</gene>
<sequence>MEFDRIPWYGDKKEASGKDRKQTEVREGQTEANAAGAILWRRQQRSVSLRRFADGREDRNCRIIRSDTQEALL</sequence>
<feature type="region of interest" description="Disordered" evidence="1">
    <location>
        <begin position="1"/>
        <end position="30"/>
    </location>
</feature>
<dbReference type="Proteomes" id="UP000006620">
    <property type="component" value="Chromosome"/>
</dbReference>
<dbReference type="HOGENOM" id="CLU_2701278_0_0_9"/>